<dbReference type="HOGENOM" id="CLU_2809993_0_0_6"/>
<name>J3VT19_9ENTR</name>
<reference evidence="1 2" key="1">
    <citation type="journal article" date="2012" name="Mol. Biol. Evol.">
        <title>Genome reduction and co-evolution between the primary and secondary bacterial symbionts of psyllids.</title>
        <authorList>
            <person name="Sloan D.B."/>
            <person name="Moran N.A."/>
        </authorList>
    </citation>
    <scope>NUCLEOTIDE SEQUENCE [LARGE SCALE GENOMIC DNA]</scope>
    <source>
        <strain evidence="1">Ceuc_S</strain>
    </source>
</reference>
<evidence type="ECO:0000313" key="1">
    <source>
        <dbReference type="EMBL" id="AFP85111.1"/>
    </source>
</evidence>
<evidence type="ECO:0000313" key="2">
    <source>
        <dbReference type="Proteomes" id="UP000003936"/>
    </source>
</evidence>
<sequence precursor="true">MVVFVSPVVLCLLDRKIAFLARQISIMTYCILDIMRLSHRVFVNFVVICIAYKLDNILQLSSLALEN</sequence>
<dbReference type="AlphaFoldDB" id="J3VT19"/>
<organism evidence="1 2">
    <name type="scientific">secondary endosymbiont of Ctenarytaina eucalypti</name>
    <dbReference type="NCBI Taxonomy" id="1199245"/>
    <lineage>
        <taxon>Bacteria</taxon>
        <taxon>Pseudomonadati</taxon>
        <taxon>Pseudomonadota</taxon>
        <taxon>Gammaproteobacteria</taxon>
        <taxon>Enterobacterales</taxon>
        <taxon>Enterobacteriaceae</taxon>
        <taxon>aphid secondary symbionts</taxon>
    </lineage>
</organism>
<dbReference type="KEGG" id="sect:A359_07400"/>
<dbReference type="EMBL" id="CP003546">
    <property type="protein sequence ID" value="AFP85111.1"/>
    <property type="molecule type" value="Genomic_DNA"/>
</dbReference>
<gene>
    <name evidence="1" type="ORF">A359_07400</name>
</gene>
<protein>
    <submittedName>
        <fullName evidence="1">Uncharacterized protein</fullName>
    </submittedName>
</protein>
<keyword evidence="2" id="KW-1185">Reference proteome</keyword>
<proteinExistence type="predicted"/>
<dbReference type="Proteomes" id="UP000003936">
    <property type="component" value="Chromosome"/>
</dbReference>
<accession>J3VT19</accession>